<protein>
    <submittedName>
        <fullName evidence="1">Uncharacterized protein</fullName>
    </submittedName>
</protein>
<proteinExistence type="predicted"/>
<organism evidence="1">
    <name type="scientific">uncultured Sulfurovum sp</name>
    <dbReference type="NCBI Taxonomy" id="269237"/>
    <lineage>
        <taxon>Bacteria</taxon>
        <taxon>Pseudomonadati</taxon>
        <taxon>Campylobacterota</taxon>
        <taxon>Epsilonproteobacteria</taxon>
        <taxon>Campylobacterales</taxon>
        <taxon>Sulfurovaceae</taxon>
        <taxon>Sulfurovum</taxon>
        <taxon>environmental samples</taxon>
    </lineage>
</organism>
<gene>
    <name evidence="1" type="ORF">HELGO_WM6853</name>
</gene>
<evidence type="ECO:0000313" key="1">
    <source>
        <dbReference type="EMBL" id="CAA6815615.1"/>
    </source>
</evidence>
<dbReference type="AlphaFoldDB" id="A0A6S6TKT8"/>
<sequence>MSWGVISRPYADKLVTVTISIPQPMSWGVISRPLMLQMSNSVVNDTPTYELGSYFKTTLYESLTQAFPFIPQPMSWGVISRQRSCSTTICFPSIYPNL</sequence>
<reference evidence="1" key="1">
    <citation type="submission" date="2020-01" db="EMBL/GenBank/DDBJ databases">
        <authorList>
            <person name="Meier V. D."/>
            <person name="Meier V D."/>
        </authorList>
    </citation>
    <scope>NUCLEOTIDE SEQUENCE</scope>
    <source>
        <strain evidence="1">HLG_WM_MAG_04</strain>
    </source>
</reference>
<dbReference type="EMBL" id="CACVAX010000043">
    <property type="protein sequence ID" value="CAA6815615.1"/>
    <property type="molecule type" value="Genomic_DNA"/>
</dbReference>
<name>A0A6S6TKT8_9BACT</name>
<accession>A0A6S6TKT8</accession>